<proteinExistence type="predicted"/>
<protein>
    <submittedName>
        <fullName evidence="1">Uncharacterized protein</fullName>
    </submittedName>
</protein>
<sequence length="63" mass="7516">MTLAISSVKIEDLMTMAVLKFDDSFMTATYKSILADRAWKYYLENKTEENHQRYVEICKRLFN</sequence>
<dbReference type="KEGG" id="vg:80402641"/>
<organism evidence="1">
    <name type="scientific">Nitrosopumilus spindle-shaped virus 1</name>
    <dbReference type="NCBI Taxonomy" id="2848002"/>
    <lineage>
        <taxon>Viruses</taxon>
        <taxon>Viruses incertae sedis</taxon>
        <taxon>Thaspiviridae</taxon>
        <taxon>Nitmarvirus</taxon>
        <taxon>Nitmarvirus maris</taxon>
        <taxon>Nitmarvirus NSV1</taxon>
    </lineage>
</organism>
<dbReference type="EMBL" id="MK570055">
    <property type="protein sequence ID" value="QDI74021.1"/>
    <property type="molecule type" value="Genomic_DNA"/>
</dbReference>
<reference evidence="1" key="1">
    <citation type="submission" date="2019-02" db="EMBL/GenBank/DDBJ databases">
        <title>Spindle-shaped viruses infect a marine ammonia-oxidizing thaumarchaeon.</title>
        <authorList>
            <person name="Kim J.-G."/>
            <person name="Kim S.-J."/>
            <person name="Rhee S.-K."/>
        </authorList>
    </citation>
    <scope>NUCLEOTIDE SEQUENCE [LARGE SCALE GENOMIC DNA]</scope>
    <source>
        <strain evidence="1">NSV2</strain>
    </source>
</reference>
<evidence type="ECO:0000313" key="1">
    <source>
        <dbReference type="EMBL" id="QDI74021.1"/>
    </source>
</evidence>
<name>A0A514K314_9VIRU</name>
<accession>A0A514K314</accession>